<gene>
    <name evidence="2" type="ORF">N473_07305</name>
</gene>
<dbReference type="InterPro" id="IPR012338">
    <property type="entry name" value="Beta-lactam/transpept-like"/>
</dbReference>
<name>A0A162CHT6_9GAMM</name>
<sequence>MLLSLFNHSIAKAQSWQAASHYFQSELSELGVVGGSAMFIADGKVTDSLYFGLADKEKGYMINERTLFHWASITKTFTGIAIMQLRDRKKLKLSDPIIQYLPEIAKLHNPYDNTADITIEHLLTHSAGLRMSSFPFKTQSWQPHEPTEFSQLVAMMPYSEIKFNPGSQYSYSNLGINFLGEIIKRITGDSIESYIDKNIFKPLEMHHAYFNATPYHLREYRSNNYAFENGEFIAGGPEFNTGVTSANGGINASIIDMAKYVLFLIGDQSNPTYERILKRASLLEMWQPKLNTGVNKSRHIGLTFFIRQHFNQTYIGHTGSQKNFYSSMFINPEAKTGHLFVYNTSKLIPDATGRAKATTMPIYKEMQMKLFELMKK</sequence>
<dbReference type="SUPFAM" id="SSF56601">
    <property type="entry name" value="beta-lactamase/transpeptidase-like"/>
    <property type="match status" value="1"/>
</dbReference>
<dbReference type="Gene3D" id="3.40.710.10">
    <property type="entry name" value="DD-peptidase/beta-lactamase superfamily"/>
    <property type="match status" value="1"/>
</dbReference>
<dbReference type="EMBL" id="AUYC01000002">
    <property type="protein sequence ID" value="KZN68224.1"/>
    <property type="molecule type" value="Genomic_DNA"/>
</dbReference>
<organism evidence="2 3">
    <name type="scientific">Pseudoalteromonas luteoviolacea CPMOR-1</name>
    <dbReference type="NCBI Taxonomy" id="1365248"/>
    <lineage>
        <taxon>Bacteria</taxon>
        <taxon>Pseudomonadati</taxon>
        <taxon>Pseudomonadota</taxon>
        <taxon>Gammaproteobacteria</taxon>
        <taxon>Alteromonadales</taxon>
        <taxon>Pseudoalteromonadaceae</taxon>
        <taxon>Pseudoalteromonas</taxon>
    </lineage>
</organism>
<dbReference type="Pfam" id="PF00144">
    <property type="entry name" value="Beta-lactamase"/>
    <property type="match status" value="1"/>
</dbReference>
<proteinExistence type="predicted"/>
<dbReference type="InterPro" id="IPR050789">
    <property type="entry name" value="Diverse_Enzym_Activities"/>
</dbReference>
<dbReference type="PATRIC" id="fig|1365248.3.peg.132"/>
<dbReference type="PANTHER" id="PTHR43283">
    <property type="entry name" value="BETA-LACTAMASE-RELATED"/>
    <property type="match status" value="1"/>
</dbReference>
<protein>
    <recommendedName>
        <fullName evidence="1">Beta-lactamase-related domain-containing protein</fullName>
    </recommendedName>
</protein>
<dbReference type="InterPro" id="IPR001466">
    <property type="entry name" value="Beta-lactam-related"/>
</dbReference>
<dbReference type="AlphaFoldDB" id="A0A162CHT6"/>
<evidence type="ECO:0000313" key="3">
    <source>
        <dbReference type="Proteomes" id="UP000076486"/>
    </source>
</evidence>
<evidence type="ECO:0000259" key="1">
    <source>
        <dbReference type="Pfam" id="PF00144"/>
    </source>
</evidence>
<reference evidence="2 3" key="1">
    <citation type="submission" date="2013-07" db="EMBL/GenBank/DDBJ databases">
        <title>Comparative Genomic and Metabolomic Analysis of Twelve Strains of Pseudoalteromonas luteoviolacea.</title>
        <authorList>
            <person name="Vynne N.G."/>
            <person name="Mansson M."/>
            <person name="Gram L."/>
        </authorList>
    </citation>
    <scope>NUCLEOTIDE SEQUENCE [LARGE SCALE GENOMIC DNA]</scope>
    <source>
        <strain evidence="2 3">CPMOR-1</strain>
    </source>
</reference>
<accession>A0A162CHT6</accession>
<comment type="caution">
    <text evidence="2">The sequence shown here is derived from an EMBL/GenBank/DDBJ whole genome shotgun (WGS) entry which is preliminary data.</text>
</comment>
<feature type="domain" description="Beta-lactamase-related" evidence="1">
    <location>
        <begin position="25"/>
        <end position="356"/>
    </location>
</feature>
<evidence type="ECO:0000313" key="2">
    <source>
        <dbReference type="EMBL" id="KZN68224.1"/>
    </source>
</evidence>
<dbReference type="Proteomes" id="UP000076486">
    <property type="component" value="Unassembled WGS sequence"/>
</dbReference>